<dbReference type="EMBL" id="MU864381">
    <property type="protein sequence ID" value="KAK4188995.1"/>
    <property type="molecule type" value="Genomic_DNA"/>
</dbReference>
<evidence type="ECO:0000313" key="4">
    <source>
        <dbReference type="Proteomes" id="UP001302126"/>
    </source>
</evidence>
<keyword evidence="1" id="KW-0539">Nucleus</keyword>
<comment type="caution">
    <text evidence="3">The sequence shown here is derived from an EMBL/GenBank/DDBJ whole genome shotgun (WGS) entry which is preliminary data.</text>
</comment>
<feature type="compositionally biased region" description="Basic and acidic residues" evidence="2">
    <location>
        <begin position="456"/>
        <end position="470"/>
    </location>
</feature>
<sequence length="756" mass="79870">MANMGRSGSTGAAFHGFSVFQPALGAALQWLPAVGTPELDELINTFLPGPASIQDKRAHISMDFFEYSRQTGESLKFYAVAPATPFTPVATASPATSAVYDSGYGSSFHTSPVLSDQGSWTQSPASFTPVTTFDDFVAASSKAKTVSKKASTSASRQQPVDFSNHPGMRIMTRDGRDITNSASRGSKSKEQRDHAHLMRIIKACDSCKRKKTRCDPSHRKRTASQSSAAAAVEPKSAKKVKKVEQQAPAPLPVQQTDFIISNTFETTDPAALSFSAFDATQISDEEFQSLMNGLVNDEMLSTNYSIDSTFDSFSVSHDFYNTPSISSSATSPSLVFDTPFTPALADSSTFLTSDVTTTTTTTTTAAGDLSVHNPTLPYLSSGVDLGTNYIDFNLYSPASSFYDEDPIFSQQDVASRRYSGQPDGSTGLSSAAQQHVHLCPAGSSPMTDSPVLATPDPDHSDYYYEAERPSEPVQHVPREQQSVLRSTTGASTVPSQASGSSSIFPENDVSTAAAHGLESSVSPNTSPRTRRIESVTSSSSPHQQLPSPPPLTPQTLTGTSTVVQSGVAGSPGITTPQSAMTIGARGVGRHTGEAVASRYDGQHLLQQCHGGLNATGAMMTMVANLPTRRILAGGEGKNGGSLLFSPFSQLVVLGLVSILCGPGSQVPLASRINLLNMLGITILSWSLIALWCCGVPGTTSVASKRLQIPTTPQGVVGNVKAKIQAADRSTGSFRSLASRRGTSVLRSFGTTGSFRF</sequence>
<dbReference type="CDD" id="cd00067">
    <property type="entry name" value="GAL4"/>
    <property type="match status" value="1"/>
</dbReference>
<proteinExistence type="predicted"/>
<feature type="compositionally biased region" description="Low complexity" evidence="2">
    <location>
        <begin position="536"/>
        <end position="545"/>
    </location>
</feature>
<evidence type="ECO:0000313" key="3">
    <source>
        <dbReference type="EMBL" id="KAK4188995.1"/>
    </source>
</evidence>
<protein>
    <recommendedName>
        <fullName evidence="5">Transcription factor</fullName>
    </recommendedName>
</protein>
<organism evidence="3 4">
    <name type="scientific">Podospora australis</name>
    <dbReference type="NCBI Taxonomy" id="1536484"/>
    <lineage>
        <taxon>Eukaryota</taxon>
        <taxon>Fungi</taxon>
        <taxon>Dikarya</taxon>
        <taxon>Ascomycota</taxon>
        <taxon>Pezizomycotina</taxon>
        <taxon>Sordariomycetes</taxon>
        <taxon>Sordariomycetidae</taxon>
        <taxon>Sordariales</taxon>
        <taxon>Podosporaceae</taxon>
        <taxon>Podospora</taxon>
    </lineage>
</organism>
<dbReference type="GO" id="GO:0008270">
    <property type="term" value="F:zinc ion binding"/>
    <property type="evidence" value="ECO:0007669"/>
    <property type="project" value="InterPro"/>
</dbReference>
<feature type="compositionally biased region" description="Low complexity" evidence="2">
    <location>
        <begin position="145"/>
        <end position="155"/>
    </location>
</feature>
<accession>A0AAN7AKN5</accession>
<name>A0AAN7AKN5_9PEZI</name>
<gene>
    <name evidence="3" type="ORF">QBC35DRAFT_178051</name>
</gene>
<feature type="region of interest" description="Disordered" evidence="2">
    <location>
        <begin position="211"/>
        <end position="239"/>
    </location>
</feature>
<feature type="compositionally biased region" description="Polar residues" evidence="2">
    <location>
        <begin position="479"/>
        <end position="510"/>
    </location>
</feature>
<dbReference type="AlphaFoldDB" id="A0AAN7AKN5"/>
<evidence type="ECO:0000256" key="2">
    <source>
        <dbReference type="SAM" id="MobiDB-lite"/>
    </source>
</evidence>
<feature type="region of interest" description="Disordered" evidence="2">
    <location>
        <begin position="145"/>
        <end position="194"/>
    </location>
</feature>
<feature type="region of interest" description="Disordered" evidence="2">
    <location>
        <begin position="439"/>
        <end position="557"/>
    </location>
</feature>
<keyword evidence="4" id="KW-1185">Reference proteome</keyword>
<evidence type="ECO:0000256" key="1">
    <source>
        <dbReference type="ARBA" id="ARBA00023242"/>
    </source>
</evidence>
<dbReference type="Proteomes" id="UP001302126">
    <property type="component" value="Unassembled WGS sequence"/>
</dbReference>
<dbReference type="GO" id="GO:0000981">
    <property type="term" value="F:DNA-binding transcription factor activity, RNA polymerase II-specific"/>
    <property type="evidence" value="ECO:0007669"/>
    <property type="project" value="InterPro"/>
</dbReference>
<dbReference type="InterPro" id="IPR001138">
    <property type="entry name" value="Zn2Cys6_DnaBD"/>
</dbReference>
<evidence type="ECO:0008006" key="5">
    <source>
        <dbReference type="Google" id="ProtNLM"/>
    </source>
</evidence>
<feature type="compositionally biased region" description="Basic residues" evidence="2">
    <location>
        <begin position="211"/>
        <end position="222"/>
    </location>
</feature>
<reference evidence="3" key="1">
    <citation type="journal article" date="2023" name="Mol. Phylogenet. Evol.">
        <title>Genome-scale phylogeny and comparative genomics of the fungal order Sordariales.</title>
        <authorList>
            <person name="Hensen N."/>
            <person name="Bonometti L."/>
            <person name="Westerberg I."/>
            <person name="Brannstrom I.O."/>
            <person name="Guillou S."/>
            <person name="Cros-Aarteil S."/>
            <person name="Calhoun S."/>
            <person name="Haridas S."/>
            <person name="Kuo A."/>
            <person name="Mondo S."/>
            <person name="Pangilinan J."/>
            <person name="Riley R."/>
            <person name="LaButti K."/>
            <person name="Andreopoulos B."/>
            <person name="Lipzen A."/>
            <person name="Chen C."/>
            <person name="Yan M."/>
            <person name="Daum C."/>
            <person name="Ng V."/>
            <person name="Clum A."/>
            <person name="Steindorff A."/>
            <person name="Ohm R.A."/>
            <person name="Martin F."/>
            <person name="Silar P."/>
            <person name="Natvig D.O."/>
            <person name="Lalanne C."/>
            <person name="Gautier V."/>
            <person name="Ament-Velasquez S.L."/>
            <person name="Kruys A."/>
            <person name="Hutchinson M.I."/>
            <person name="Powell A.J."/>
            <person name="Barry K."/>
            <person name="Miller A.N."/>
            <person name="Grigoriev I.V."/>
            <person name="Debuchy R."/>
            <person name="Gladieux P."/>
            <person name="Hiltunen Thoren M."/>
            <person name="Johannesson H."/>
        </authorList>
    </citation>
    <scope>NUCLEOTIDE SEQUENCE</scope>
    <source>
        <strain evidence="3">PSN309</strain>
    </source>
</reference>
<reference evidence="3" key="2">
    <citation type="submission" date="2023-05" db="EMBL/GenBank/DDBJ databases">
        <authorList>
            <consortium name="Lawrence Berkeley National Laboratory"/>
            <person name="Steindorff A."/>
            <person name="Hensen N."/>
            <person name="Bonometti L."/>
            <person name="Westerberg I."/>
            <person name="Brannstrom I.O."/>
            <person name="Guillou S."/>
            <person name="Cros-Aarteil S."/>
            <person name="Calhoun S."/>
            <person name="Haridas S."/>
            <person name="Kuo A."/>
            <person name="Mondo S."/>
            <person name="Pangilinan J."/>
            <person name="Riley R."/>
            <person name="Labutti K."/>
            <person name="Andreopoulos B."/>
            <person name="Lipzen A."/>
            <person name="Chen C."/>
            <person name="Yanf M."/>
            <person name="Daum C."/>
            <person name="Ng V."/>
            <person name="Clum A."/>
            <person name="Ohm R."/>
            <person name="Martin F."/>
            <person name="Silar P."/>
            <person name="Natvig D."/>
            <person name="Lalanne C."/>
            <person name="Gautier V."/>
            <person name="Ament-Velasquez S.L."/>
            <person name="Kruys A."/>
            <person name="Hutchinson M.I."/>
            <person name="Powell A.J."/>
            <person name="Barry K."/>
            <person name="Miller A.N."/>
            <person name="Grigoriev I.V."/>
            <person name="Debuchy R."/>
            <person name="Gladieux P."/>
            <person name="Thoren M.H."/>
            <person name="Johannesson H."/>
        </authorList>
    </citation>
    <scope>NUCLEOTIDE SEQUENCE</scope>
    <source>
        <strain evidence="3">PSN309</strain>
    </source>
</reference>